<gene>
    <name evidence="1" type="ORF">M9H77_35098</name>
</gene>
<accession>A0ACB9ZNR8</accession>
<evidence type="ECO:0000313" key="2">
    <source>
        <dbReference type="Proteomes" id="UP001060085"/>
    </source>
</evidence>
<name>A0ACB9ZNR8_CATRO</name>
<comment type="caution">
    <text evidence="1">The sequence shown here is derived from an EMBL/GenBank/DDBJ whole genome shotgun (WGS) entry which is preliminary data.</text>
</comment>
<protein>
    <submittedName>
        <fullName evidence="1">Uncharacterized protein</fullName>
    </submittedName>
</protein>
<reference evidence="2" key="1">
    <citation type="journal article" date="2023" name="Nat. Plants">
        <title>Single-cell RNA sequencing provides a high-resolution roadmap for understanding the multicellular compartmentation of specialized metabolism.</title>
        <authorList>
            <person name="Sun S."/>
            <person name="Shen X."/>
            <person name="Li Y."/>
            <person name="Li Y."/>
            <person name="Wang S."/>
            <person name="Li R."/>
            <person name="Zhang H."/>
            <person name="Shen G."/>
            <person name="Guo B."/>
            <person name="Wei J."/>
            <person name="Xu J."/>
            <person name="St-Pierre B."/>
            <person name="Chen S."/>
            <person name="Sun C."/>
        </authorList>
    </citation>
    <scope>NUCLEOTIDE SEQUENCE [LARGE SCALE GENOMIC DNA]</scope>
</reference>
<sequence>MEYNLSNPSWKRMEVKSKQEDHHSKFRRDMHNFHHGGGNGFNAYGENNHGNGNFTPQRHAGAKSYGEKAKRYGEKQLSVSPQGVAKVETLKPSMIEEFSKVNELPQAQEVVEEVFKIKKKKEWKKKERLVERLCIFDSVSIISKESEHIECSKEKESEFEKSKQESEKEEQGEKEIVVLEKGRKDKGWNMGKKLVAILEELPISISLNPPLMCYEVSLVGLKFFFRVLSFSFVSYTSKYVSYYDPLKNQLVNNDVNCEPSCFGRELVHDDSFFDVKVGGFLEFNCSLCDVLHDTIIVKSLKHARLSYMKRNLMDFIIGEKWNIEVIWNSPLSLDFFTDLNRMSQSPMELKLGPITRAQRRKLKILEDNGTVAYVEQA</sequence>
<evidence type="ECO:0000313" key="1">
    <source>
        <dbReference type="EMBL" id="KAI5649093.1"/>
    </source>
</evidence>
<organism evidence="1 2">
    <name type="scientific">Catharanthus roseus</name>
    <name type="common">Madagascar periwinkle</name>
    <name type="synonym">Vinca rosea</name>
    <dbReference type="NCBI Taxonomy" id="4058"/>
    <lineage>
        <taxon>Eukaryota</taxon>
        <taxon>Viridiplantae</taxon>
        <taxon>Streptophyta</taxon>
        <taxon>Embryophyta</taxon>
        <taxon>Tracheophyta</taxon>
        <taxon>Spermatophyta</taxon>
        <taxon>Magnoliopsida</taxon>
        <taxon>eudicotyledons</taxon>
        <taxon>Gunneridae</taxon>
        <taxon>Pentapetalae</taxon>
        <taxon>asterids</taxon>
        <taxon>lamiids</taxon>
        <taxon>Gentianales</taxon>
        <taxon>Apocynaceae</taxon>
        <taxon>Rauvolfioideae</taxon>
        <taxon>Vinceae</taxon>
        <taxon>Catharanthinae</taxon>
        <taxon>Catharanthus</taxon>
    </lineage>
</organism>
<keyword evidence="2" id="KW-1185">Reference proteome</keyword>
<dbReference type="EMBL" id="CM044708">
    <property type="protein sequence ID" value="KAI5649093.1"/>
    <property type="molecule type" value="Genomic_DNA"/>
</dbReference>
<dbReference type="Proteomes" id="UP001060085">
    <property type="component" value="Linkage Group LG08"/>
</dbReference>
<proteinExistence type="predicted"/>